<dbReference type="SMART" id="SM00283">
    <property type="entry name" value="MA"/>
    <property type="match status" value="1"/>
</dbReference>
<accession>A0A1M4SCR8</accession>
<evidence type="ECO:0000256" key="3">
    <source>
        <dbReference type="ARBA" id="ARBA00029447"/>
    </source>
</evidence>
<feature type="transmembrane region" description="Helical" evidence="5">
    <location>
        <begin position="287"/>
        <end position="310"/>
    </location>
</feature>
<dbReference type="CDD" id="cd11386">
    <property type="entry name" value="MCP_signal"/>
    <property type="match status" value="1"/>
</dbReference>
<dbReference type="RefSeq" id="WP_072954105.1">
    <property type="nucleotide sequence ID" value="NZ_FQUH01000001.1"/>
</dbReference>
<dbReference type="GO" id="GO:0006935">
    <property type="term" value="P:chemotaxis"/>
    <property type="evidence" value="ECO:0007669"/>
    <property type="project" value="UniProtKB-ARBA"/>
</dbReference>
<evidence type="ECO:0000259" key="6">
    <source>
        <dbReference type="PROSITE" id="PS50111"/>
    </source>
</evidence>
<dbReference type="PANTHER" id="PTHR32089">
    <property type="entry name" value="METHYL-ACCEPTING CHEMOTAXIS PROTEIN MCPB"/>
    <property type="match status" value="1"/>
</dbReference>
<evidence type="ECO:0000259" key="7">
    <source>
        <dbReference type="PROSITE" id="PS50885"/>
    </source>
</evidence>
<name>A0A1M4SCR8_VIBGA</name>
<protein>
    <submittedName>
        <fullName evidence="8">Methyl-accepting chemotaxis protein</fullName>
    </submittedName>
</protein>
<evidence type="ECO:0000256" key="1">
    <source>
        <dbReference type="ARBA" id="ARBA00004370"/>
    </source>
</evidence>
<evidence type="ECO:0000313" key="8">
    <source>
        <dbReference type="EMBL" id="SHE29925.1"/>
    </source>
</evidence>
<keyword evidence="5" id="KW-0812">Transmembrane</keyword>
<dbReference type="FunFam" id="1.10.287.950:FF:000001">
    <property type="entry name" value="Methyl-accepting chemotaxis sensory transducer"/>
    <property type="match status" value="1"/>
</dbReference>
<organism evidence="8 9">
    <name type="scientific">Vibrio gazogenes DSM 21264 = NBRC 103151</name>
    <dbReference type="NCBI Taxonomy" id="1123492"/>
    <lineage>
        <taxon>Bacteria</taxon>
        <taxon>Pseudomonadati</taxon>
        <taxon>Pseudomonadota</taxon>
        <taxon>Gammaproteobacteria</taxon>
        <taxon>Vibrionales</taxon>
        <taxon>Vibrionaceae</taxon>
        <taxon>Vibrio</taxon>
    </lineage>
</organism>
<proteinExistence type="inferred from homology"/>
<evidence type="ECO:0000256" key="4">
    <source>
        <dbReference type="PROSITE-ProRule" id="PRU00284"/>
    </source>
</evidence>
<comment type="subcellular location">
    <subcellularLocation>
        <location evidence="1">Membrane</location>
    </subcellularLocation>
</comment>
<dbReference type="GO" id="GO:0007165">
    <property type="term" value="P:signal transduction"/>
    <property type="evidence" value="ECO:0007669"/>
    <property type="project" value="UniProtKB-KW"/>
</dbReference>
<dbReference type="PROSITE" id="PS50111">
    <property type="entry name" value="CHEMOTAXIS_TRANSDUC_2"/>
    <property type="match status" value="1"/>
</dbReference>
<dbReference type="Gene3D" id="1.10.287.950">
    <property type="entry name" value="Methyl-accepting chemotaxis protein"/>
    <property type="match status" value="1"/>
</dbReference>
<dbReference type="InterPro" id="IPR003660">
    <property type="entry name" value="HAMP_dom"/>
</dbReference>
<evidence type="ECO:0000256" key="5">
    <source>
        <dbReference type="SAM" id="Phobius"/>
    </source>
</evidence>
<sequence length="638" mass="69666">MKKYGLKQVLLISVMLLVGASVSISSYISYIKQAEAISQLITASGKDYAANKADLVAQFISEKVQGIKGIGEMYKDTSLPGQSPQDYINQTKMFATMLNTGSSFIGFEATGDAYWNQTSEAWPDHKYSGDIRTVSYYKDGRSAVNPSMTEPYPDEANPDVYWISIVQKIKDGVIGVDMKLTFLSQLVKKSNDLEGSVAVILNQDTTVLASSSNTIKPGDKGTDFDWFKDVVTKAVQQEQTVQDYALNGQDKILFSHRIKVANKNWYFMIGLNKAIAYEGLNSAKHTAITTTIIATIVSLIIAFFVIQILYRPIIALKNMIAGLSSGDGDLTQRLEVNSNDDLGQIAGGINQFIGSLQEMMLEIQSASGQLQTNIGDMKQLSEHNSEILNSHVVETEQVVTAIEEMNSTAESMASDAANTANLTQQANDTSTESRQIMTQAQHTVSALMDDVENSSTHIQNMNNETQSIHSILTVIGSIAEQTNLLALNAAIEAARAGEQGRGFAVVADEVRNLASRTKKSTEEIEEALSHLLKGTETIVESMGHTKERCLETSTGSDNVAVSLEKMTEFIYKINDLSSQIATAAEEQSSVTHEISRNMSALNDIVNELNQNGQKSLSGMESINNVNHNLINIVGRFKL</sequence>
<dbReference type="CDD" id="cd06225">
    <property type="entry name" value="HAMP"/>
    <property type="match status" value="1"/>
</dbReference>
<dbReference type="Pfam" id="PF00672">
    <property type="entry name" value="HAMP"/>
    <property type="match status" value="1"/>
</dbReference>
<dbReference type="SUPFAM" id="SSF58104">
    <property type="entry name" value="Methyl-accepting chemotaxis protein (MCP) signaling domain"/>
    <property type="match status" value="1"/>
</dbReference>
<feature type="domain" description="Methyl-accepting transducer" evidence="6">
    <location>
        <begin position="366"/>
        <end position="602"/>
    </location>
</feature>
<evidence type="ECO:0000313" key="9">
    <source>
        <dbReference type="Proteomes" id="UP000184159"/>
    </source>
</evidence>
<keyword evidence="5" id="KW-0472">Membrane</keyword>
<dbReference type="EMBL" id="FQUH01000001">
    <property type="protein sequence ID" value="SHE29925.1"/>
    <property type="molecule type" value="Genomic_DNA"/>
</dbReference>
<reference evidence="9" key="1">
    <citation type="submission" date="2016-11" db="EMBL/GenBank/DDBJ databases">
        <authorList>
            <person name="Varghese N."/>
            <person name="Submissions S."/>
        </authorList>
    </citation>
    <scope>NUCLEOTIDE SEQUENCE [LARGE SCALE GENOMIC DNA]</scope>
    <source>
        <strain evidence="9">DSM 21264</strain>
    </source>
</reference>
<feature type="domain" description="HAMP" evidence="7">
    <location>
        <begin position="311"/>
        <end position="361"/>
    </location>
</feature>
<dbReference type="InterPro" id="IPR004089">
    <property type="entry name" value="MCPsignal_dom"/>
</dbReference>
<keyword evidence="5" id="KW-1133">Transmembrane helix</keyword>
<dbReference type="PANTHER" id="PTHR32089:SF55">
    <property type="entry name" value="METHYL ACCEPTING SENSORY TRANSDUCER WITH CACHE_2 SMALL MOLECULE BINDING DOMAIN"/>
    <property type="match status" value="1"/>
</dbReference>
<dbReference type="Proteomes" id="UP000184159">
    <property type="component" value="Unassembled WGS sequence"/>
</dbReference>
<comment type="similarity">
    <text evidence="3">Belongs to the methyl-accepting chemotaxis (MCP) protein family.</text>
</comment>
<dbReference type="SMART" id="SM00304">
    <property type="entry name" value="HAMP"/>
    <property type="match status" value="1"/>
</dbReference>
<dbReference type="Gene3D" id="3.30.450.20">
    <property type="entry name" value="PAS domain"/>
    <property type="match status" value="2"/>
</dbReference>
<dbReference type="AlphaFoldDB" id="A0A1M4SCR8"/>
<dbReference type="GO" id="GO:0016020">
    <property type="term" value="C:membrane"/>
    <property type="evidence" value="ECO:0007669"/>
    <property type="project" value="UniProtKB-SubCell"/>
</dbReference>
<dbReference type="PROSITE" id="PS50885">
    <property type="entry name" value="HAMP"/>
    <property type="match status" value="1"/>
</dbReference>
<dbReference type="Pfam" id="PF00015">
    <property type="entry name" value="MCPsignal"/>
    <property type="match status" value="1"/>
</dbReference>
<gene>
    <name evidence="8" type="ORF">SAMN02745781_00030</name>
</gene>
<keyword evidence="2 4" id="KW-0807">Transducer</keyword>
<keyword evidence="9" id="KW-1185">Reference proteome</keyword>
<evidence type="ECO:0000256" key="2">
    <source>
        <dbReference type="ARBA" id="ARBA00023224"/>
    </source>
</evidence>